<feature type="domain" description="EamA" evidence="4">
    <location>
        <begin position="157"/>
        <end position="289"/>
    </location>
</feature>
<comment type="subcellular location">
    <subcellularLocation>
        <location evidence="1">Endomembrane system</location>
        <topology evidence="1">Multi-pass membrane protein</topology>
    </subcellularLocation>
</comment>
<evidence type="ECO:0000256" key="1">
    <source>
        <dbReference type="ARBA" id="ARBA00004127"/>
    </source>
</evidence>
<feature type="transmembrane region" description="Helical" evidence="3">
    <location>
        <begin position="34"/>
        <end position="52"/>
    </location>
</feature>
<dbReference type="EMBL" id="JAGKSP010000020">
    <property type="protein sequence ID" value="MBP3966570.1"/>
    <property type="molecule type" value="Genomic_DNA"/>
</dbReference>
<feature type="transmembrane region" description="Helical" evidence="3">
    <location>
        <begin position="186"/>
        <end position="206"/>
    </location>
</feature>
<dbReference type="InterPro" id="IPR000620">
    <property type="entry name" value="EamA_dom"/>
</dbReference>
<evidence type="ECO:0000259" key="4">
    <source>
        <dbReference type="Pfam" id="PF00892"/>
    </source>
</evidence>
<dbReference type="InterPro" id="IPR037185">
    <property type="entry name" value="EmrE-like"/>
</dbReference>
<feature type="transmembrane region" description="Helical" evidence="3">
    <location>
        <begin position="99"/>
        <end position="118"/>
    </location>
</feature>
<evidence type="ECO:0000256" key="3">
    <source>
        <dbReference type="SAM" id="Phobius"/>
    </source>
</evidence>
<feature type="transmembrane region" description="Helical" evidence="3">
    <location>
        <begin position="154"/>
        <end position="174"/>
    </location>
</feature>
<comment type="caution">
    <text evidence="5">The sequence shown here is derived from an EMBL/GenBank/DDBJ whole genome shotgun (WGS) entry which is preliminary data.</text>
</comment>
<feature type="transmembrane region" description="Helical" evidence="3">
    <location>
        <begin position="130"/>
        <end position="148"/>
    </location>
</feature>
<feature type="transmembrane region" description="Helical" evidence="3">
    <location>
        <begin position="218"/>
        <end position="239"/>
    </location>
</feature>
<proteinExistence type="inferred from homology"/>
<name>A0ABS5CL23_9BACL</name>
<dbReference type="RefSeq" id="WP_210663831.1">
    <property type="nucleotide sequence ID" value="NZ_JAGKSP010000020.1"/>
</dbReference>
<evidence type="ECO:0000256" key="2">
    <source>
        <dbReference type="ARBA" id="ARBA00007362"/>
    </source>
</evidence>
<keyword evidence="3" id="KW-0812">Transmembrane</keyword>
<feature type="transmembrane region" description="Helical" evidence="3">
    <location>
        <begin position="246"/>
        <end position="268"/>
    </location>
</feature>
<evidence type="ECO:0000313" key="6">
    <source>
        <dbReference type="Proteomes" id="UP000673394"/>
    </source>
</evidence>
<comment type="similarity">
    <text evidence="2">Belongs to the EamA transporter family.</text>
</comment>
<keyword evidence="3" id="KW-0472">Membrane</keyword>
<sequence>MKYVIVILAGACSFGLLATFVKKAYEIGFSVGDVVGSQNLFGVTMLWLLVLMSKKFAKRSYDSQAFRITFRQVLLLMTVGTTTGLTGMLYYTALQYIPASFAIVLLFQFTWMGILLESVVDRKRPGKDKVLSLIALFVGIIMASGFLGGSHKGISFLGVALGLSSAVTYTLFIWFSGRTAKQVAPIARSAIMLSGSFILAMLVFPPHFIIDGSLHEGLLPWGLLLALFGVVIPPLFYAIGVPRIGGGLASILSAAELPMAVMMSYIVLNEMVGWQQWLGVIITLCGIALPELMKRSLVKKSSSLKKQYQRSVYRWK</sequence>
<dbReference type="Proteomes" id="UP000673394">
    <property type="component" value="Unassembled WGS sequence"/>
</dbReference>
<reference evidence="5 6" key="1">
    <citation type="submission" date="2021-04" db="EMBL/GenBank/DDBJ databases">
        <title>Paenibacillus sp. DLE-14 whole genome sequence.</title>
        <authorList>
            <person name="Ham Y.J."/>
        </authorList>
    </citation>
    <scope>NUCLEOTIDE SEQUENCE [LARGE SCALE GENOMIC DNA]</scope>
    <source>
        <strain evidence="5 6">DLE-14</strain>
    </source>
</reference>
<dbReference type="PANTHER" id="PTHR22911">
    <property type="entry name" value="ACYL-MALONYL CONDENSING ENZYME-RELATED"/>
    <property type="match status" value="1"/>
</dbReference>
<gene>
    <name evidence="5" type="ORF">I8J30_28200</name>
</gene>
<accession>A0ABS5CL23</accession>
<protein>
    <submittedName>
        <fullName evidence="5">DMT family transporter</fullName>
    </submittedName>
</protein>
<evidence type="ECO:0000313" key="5">
    <source>
        <dbReference type="EMBL" id="MBP3966570.1"/>
    </source>
</evidence>
<keyword evidence="6" id="KW-1185">Reference proteome</keyword>
<dbReference type="PANTHER" id="PTHR22911:SF137">
    <property type="entry name" value="SOLUTE CARRIER FAMILY 35 MEMBER G2-RELATED"/>
    <property type="match status" value="1"/>
</dbReference>
<feature type="transmembrane region" description="Helical" evidence="3">
    <location>
        <begin position="73"/>
        <end position="93"/>
    </location>
</feature>
<organism evidence="5 6">
    <name type="scientific">Paenibacillus lignilyticus</name>
    <dbReference type="NCBI Taxonomy" id="1172615"/>
    <lineage>
        <taxon>Bacteria</taxon>
        <taxon>Bacillati</taxon>
        <taxon>Bacillota</taxon>
        <taxon>Bacilli</taxon>
        <taxon>Bacillales</taxon>
        <taxon>Paenibacillaceae</taxon>
        <taxon>Paenibacillus</taxon>
    </lineage>
</organism>
<keyword evidence="3" id="KW-1133">Transmembrane helix</keyword>
<feature type="transmembrane region" description="Helical" evidence="3">
    <location>
        <begin position="274"/>
        <end position="293"/>
    </location>
</feature>
<dbReference type="SUPFAM" id="SSF103481">
    <property type="entry name" value="Multidrug resistance efflux transporter EmrE"/>
    <property type="match status" value="2"/>
</dbReference>
<dbReference type="Pfam" id="PF00892">
    <property type="entry name" value="EamA"/>
    <property type="match status" value="2"/>
</dbReference>
<feature type="domain" description="EamA" evidence="4">
    <location>
        <begin position="2"/>
        <end position="144"/>
    </location>
</feature>